<dbReference type="RefSeq" id="WP_064282005.1">
    <property type="nucleotide sequence ID" value="NZ_LWCS01000022.1"/>
</dbReference>
<keyword evidence="2" id="KW-1133">Transmembrane helix</keyword>
<dbReference type="Proteomes" id="UP000078396">
    <property type="component" value="Unassembled WGS sequence"/>
</dbReference>
<proteinExistence type="predicted"/>
<dbReference type="InterPro" id="IPR049606">
    <property type="entry name" value="UsfY-like"/>
</dbReference>
<feature type="region of interest" description="Disordered" evidence="1">
    <location>
        <begin position="1"/>
        <end position="23"/>
    </location>
</feature>
<dbReference type="EMBL" id="LWCS01000022">
    <property type="protein sequence ID" value="OAN38091.1"/>
    <property type="molecule type" value="Genomic_DNA"/>
</dbReference>
<feature type="transmembrane region" description="Helical" evidence="2">
    <location>
        <begin position="55"/>
        <end position="76"/>
    </location>
</feature>
<organism evidence="3 4">
    <name type="scientific">Mycolicibacterium iranicum</name>
    <name type="common">Mycobacterium iranicum</name>
    <dbReference type="NCBI Taxonomy" id="912594"/>
    <lineage>
        <taxon>Bacteria</taxon>
        <taxon>Bacillati</taxon>
        <taxon>Actinomycetota</taxon>
        <taxon>Actinomycetes</taxon>
        <taxon>Mycobacteriales</taxon>
        <taxon>Mycobacteriaceae</taxon>
        <taxon>Mycolicibacterium</taxon>
    </lineage>
</organism>
<dbReference type="eggNOG" id="ENOG5031XNF">
    <property type="taxonomic scope" value="Bacteria"/>
</dbReference>
<sequence length="102" mass="11107">MKGPKDPVDHARTTRPHAGESMKDNKIMPGLVVIGLSLVSFVAALAAFATSHHDVGLMLSATALAGFIVGGGWLIVEHQRVRRLEERWYAEHPGSVRQRPNS</sequence>
<keyword evidence="2" id="KW-0472">Membrane</keyword>
<feature type="transmembrane region" description="Helical" evidence="2">
    <location>
        <begin position="30"/>
        <end position="49"/>
    </location>
</feature>
<dbReference type="OrthoDB" id="4741344at2"/>
<evidence type="ECO:0000256" key="1">
    <source>
        <dbReference type="SAM" id="MobiDB-lite"/>
    </source>
</evidence>
<protein>
    <submittedName>
        <fullName evidence="3">UsfY protein</fullName>
    </submittedName>
</protein>
<dbReference type="AlphaFoldDB" id="A0A178LWP0"/>
<accession>A0A178LWP0</accession>
<gene>
    <name evidence="3" type="ORF">A4X20_19780</name>
</gene>
<evidence type="ECO:0000313" key="4">
    <source>
        <dbReference type="Proteomes" id="UP000078396"/>
    </source>
</evidence>
<dbReference type="STRING" id="912594.AWC12_03345"/>
<reference evidence="3 4" key="1">
    <citation type="submission" date="2016-04" db="EMBL/GenBank/DDBJ databases">
        <title>Draft Genome Sequences of Staphylococcus capitis Strain H36, S. capitis Strain H65, S. cohnii Strain H62, S. hominis Strain H69, Mycobacterium iranicum Strain H39, Plantibacter sp. Strain H53, Pseudomonas oryzihabitans Strain H72, and Microbacterium sp. Strain H83, isolated from residential settings.</title>
        <authorList>
            <person name="Lymperopoulou D."/>
            <person name="Adams R.I."/>
            <person name="Lindow S."/>
            <person name="Coil D.A."/>
            <person name="Jospin G."/>
            <person name="Eisen J.A."/>
        </authorList>
    </citation>
    <scope>NUCLEOTIDE SEQUENCE [LARGE SCALE GENOMIC DNA]</scope>
    <source>
        <strain evidence="3 4">H39</strain>
    </source>
</reference>
<evidence type="ECO:0000313" key="3">
    <source>
        <dbReference type="EMBL" id="OAN38091.1"/>
    </source>
</evidence>
<dbReference type="NCBIfam" id="NF041247">
    <property type="entry name" value="UsfY"/>
    <property type="match status" value="1"/>
</dbReference>
<name>A0A178LWP0_MYCIR</name>
<evidence type="ECO:0000256" key="2">
    <source>
        <dbReference type="SAM" id="Phobius"/>
    </source>
</evidence>
<comment type="caution">
    <text evidence="3">The sequence shown here is derived from an EMBL/GenBank/DDBJ whole genome shotgun (WGS) entry which is preliminary data.</text>
</comment>
<keyword evidence="2" id="KW-0812">Transmembrane</keyword>